<evidence type="ECO:0000313" key="2">
    <source>
        <dbReference type="Proteomes" id="UP000499080"/>
    </source>
</evidence>
<proteinExistence type="predicted"/>
<keyword evidence="2" id="KW-1185">Reference proteome</keyword>
<dbReference type="EMBL" id="BGPR01007308">
    <property type="protein sequence ID" value="GBN25911.1"/>
    <property type="molecule type" value="Genomic_DNA"/>
</dbReference>
<sequence length="112" mass="12880">MQKEECEEWMFIDEEIPVAVTLTDLEICQAICEQVQAIKVADSDGDECVEENPPTNDEMRQFLDILNTALLEVEFFGERAVKDLHRPPDHKNNLGNSIDEIYVNRPEKGHVH</sequence>
<dbReference type="Proteomes" id="UP000499080">
    <property type="component" value="Unassembled WGS sequence"/>
</dbReference>
<organism evidence="1 2">
    <name type="scientific">Araneus ventricosus</name>
    <name type="common">Orbweaver spider</name>
    <name type="synonym">Epeira ventricosa</name>
    <dbReference type="NCBI Taxonomy" id="182803"/>
    <lineage>
        <taxon>Eukaryota</taxon>
        <taxon>Metazoa</taxon>
        <taxon>Ecdysozoa</taxon>
        <taxon>Arthropoda</taxon>
        <taxon>Chelicerata</taxon>
        <taxon>Arachnida</taxon>
        <taxon>Araneae</taxon>
        <taxon>Araneomorphae</taxon>
        <taxon>Entelegynae</taxon>
        <taxon>Araneoidea</taxon>
        <taxon>Araneidae</taxon>
        <taxon>Araneus</taxon>
    </lineage>
</organism>
<gene>
    <name evidence="1" type="ORF">AVEN_220453_1</name>
</gene>
<reference evidence="1 2" key="1">
    <citation type="journal article" date="2019" name="Sci. Rep.">
        <title>Orb-weaving spider Araneus ventricosus genome elucidates the spidroin gene catalogue.</title>
        <authorList>
            <person name="Kono N."/>
            <person name="Nakamura H."/>
            <person name="Ohtoshi R."/>
            <person name="Moran D.A.P."/>
            <person name="Shinohara A."/>
            <person name="Yoshida Y."/>
            <person name="Fujiwara M."/>
            <person name="Mori M."/>
            <person name="Tomita M."/>
            <person name="Arakawa K."/>
        </authorList>
    </citation>
    <scope>NUCLEOTIDE SEQUENCE [LARGE SCALE GENOMIC DNA]</scope>
</reference>
<accession>A0A4Y2MFI9</accession>
<dbReference type="AlphaFoldDB" id="A0A4Y2MFI9"/>
<dbReference type="OrthoDB" id="6617542at2759"/>
<evidence type="ECO:0000313" key="1">
    <source>
        <dbReference type="EMBL" id="GBN25911.1"/>
    </source>
</evidence>
<protein>
    <submittedName>
        <fullName evidence="1">Uncharacterized protein</fullName>
    </submittedName>
</protein>
<name>A0A4Y2MFI9_ARAVE</name>
<comment type="caution">
    <text evidence="1">The sequence shown here is derived from an EMBL/GenBank/DDBJ whole genome shotgun (WGS) entry which is preliminary data.</text>
</comment>